<evidence type="ECO:0000259" key="4">
    <source>
        <dbReference type="PROSITE" id="PS50887"/>
    </source>
</evidence>
<dbReference type="InterPro" id="IPR000700">
    <property type="entry name" value="PAS-assoc_C"/>
</dbReference>
<dbReference type="InterPro" id="IPR035919">
    <property type="entry name" value="EAL_sf"/>
</dbReference>
<feature type="transmembrane region" description="Helical" evidence="1">
    <location>
        <begin position="165"/>
        <end position="186"/>
    </location>
</feature>
<feature type="domain" description="PAC" evidence="2">
    <location>
        <begin position="281"/>
        <end position="333"/>
    </location>
</feature>
<dbReference type="SUPFAM" id="SSF55073">
    <property type="entry name" value="Nucleotide cyclase"/>
    <property type="match status" value="1"/>
</dbReference>
<dbReference type="PANTHER" id="PTHR44757">
    <property type="entry name" value="DIGUANYLATE CYCLASE DGCP"/>
    <property type="match status" value="1"/>
</dbReference>
<feature type="transmembrane region" description="Helical" evidence="1">
    <location>
        <begin position="143"/>
        <end position="159"/>
    </location>
</feature>
<evidence type="ECO:0000313" key="5">
    <source>
        <dbReference type="EMBL" id="QOR62582.1"/>
    </source>
</evidence>
<dbReference type="Proteomes" id="UP000595074">
    <property type="component" value="Chromosome"/>
</dbReference>
<dbReference type="Pfam" id="PF00990">
    <property type="entry name" value="GGDEF"/>
    <property type="match status" value="1"/>
</dbReference>
<dbReference type="NCBIfam" id="TIGR00254">
    <property type="entry name" value="GGDEF"/>
    <property type="match status" value="1"/>
</dbReference>
<dbReference type="SUPFAM" id="SSF55785">
    <property type="entry name" value="PYP-like sensor domain (PAS domain)"/>
    <property type="match status" value="1"/>
</dbReference>
<dbReference type="SUPFAM" id="SSF141868">
    <property type="entry name" value="EAL domain-like"/>
    <property type="match status" value="1"/>
</dbReference>
<feature type="domain" description="GGDEF" evidence="4">
    <location>
        <begin position="365"/>
        <end position="503"/>
    </location>
</feature>
<dbReference type="PANTHER" id="PTHR44757:SF2">
    <property type="entry name" value="BIOFILM ARCHITECTURE MAINTENANCE PROTEIN MBAA"/>
    <property type="match status" value="1"/>
</dbReference>
<dbReference type="KEGG" id="sinu:IMZ28_03680"/>
<dbReference type="InterPro" id="IPR001633">
    <property type="entry name" value="EAL_dom"/>
</dbReference>
<feature type="transmembrane region" description="Helical" evidence="1">
    <location>
        <begin position="116"/>
        <end position="136"/>
    </location>
</feature>
<reference evidence="5 6" key="1">
    <citation type="submission" date="2020-10" db="EMBL/GenBank/DDBJ databases">
        <title>The genome of sulfurovum sp.</title>
        <authorList>
            <person name="Xie S."/>
            <person name="Shao Z."/>
            <person name="Jiang L."/>
        </authorList>
    </citation>
    <scope>NUCLEOTIDE SEQUENCE [LARGE SCALE GENOMIC DNA]</scope>
    <source>
        <strain evidence="5 6">ST-419</strain>
    </source>
</reference>
<keyword evidence="1" id="KW-1133">Transmembrane helix</keyword>
<dbReference type="InterPro" id="IPR029787">
    <property type="entry name" value="Nucleotide_cyclase"/>
</dbReference>
<keyword evidence="1" id="KW-0472">Membrane</keyword>
<protein>
    <submittedName>
        <fullName evidence="5">EAL domain-containing protein</fullName>
    </submittedName>
</protein>
<dbReference type="Gene3D" id="3.30.70.270">
    <property type="match status" value="1"/>
</dbReference>
<dbReference type="PROSITE" id="PS50883">
    <property type="entry name" value="EAL"/>
    <property type="match status" value="1"/>
</dbReference>
<sequence>MDDTSITLKERVEYDKLSFYYISLPVLLIGHLLGALLLCAMQLTVVDMYSIAVWLLLNIVMFFYRFYHYTLFKKENEKNKLRDIRLWRDRYYTNVLLSGIIWGSSAFLLFPETSLINQMILVLFLFAIGFSALGVLATKSDLLLSYVLVMYGPLLWRLFSPEGDIYLAYSVMSLVLILIPVANYYGKVINKSLEEKQHFIDIKASHDKLKERFFSLFERAPIGIYYYNDALRLQDVNVEFVKMNEVENKKDLTGVTLYGNLDESKIITAHESVFSGRTGRYRGPFKINSANRENLYVDLSTVPMLNRDGEVAGGIAIVNDITGEVAAQEKMMRNAYYDMLTNIPNRTLLMDKLKNLIEAKRMVKNYGALLFLDVDNFKKTNTMFGHETGDKVIKQIAYTLEEVLEGHETLARVTGDKFVLLIPLAGNSKAEAEKTVQKYASKIDRRFSQALKVSGNEHHLSFSIGAILFADTKKTAFDLLKQVETAMYEAKKTKGGSLQFYEESMGVEVEEQLMLENDIHSAIRNDEFVMYYQPQLDVESNEIIGAEALIRWNHPQKGFVMPDAFIPLAEESGIIIKLEEWIFDRIFSDIRSMIRKMGRFPLKHVSINISTVHFLEPRFVEKLMMAVKKHDVKPEWFELEITESGIMRNIDDAIRKIRELKSFGFTFSIDDFGTGHSSLSHLKELPVDVIKIDQSFVRDMNDDDEMIIEAVVAIGQKFNLEVLAEGVESSEILAYLQDIHCNTYQGFLAYTAVDLEVFEALLDAKK</sequence>
<feature type="transmembrane region" description="Helical" evidence="1">
    <location>
        <begin position="51"/>
        <end position="70"/>
    </location>
</feature>
<dbReference type="InterPro" id="IPR052155">
    <property type="entry name" value="Biofilm_reg_signaling"/>
</dbReference>
<accession>A0A7M1S662</accession>
<evidence type="ECO:0000259" key="2">
    <source>
        <dbReference type="PROSITE" id="PS50113"/>
    </source>
</evidence>
<dbReference type="Pfam" id="PF00563">
    <property type="entry name" value="EAL"/>
    <property type="match status" value="1"/>
</dbReference>
<keyword evidence="1" id="KW-0812">Transmembrane</keyword>
<evidence type="ECO:0000256" key="1">
    <source>
        <dbReference type="SAM" id="Phobius"/>
    </source>
</evidence>
<name>A0A7M1S662_9BACT</name>
<dbReference type="PROSITE" id="PS50887">
    <property type="entry name" value="GGDEF"/>
    <property type="match status" value="1"/>
</dbReference>
<dbReference type="PROSITE" id="PS50113">
    <property type="entry name" value="PAC"/>
    <property type="match status" value="1"/>
</dbReference>
<dbReference type="CDD" id="cd01949">
    <property type="entry name" value="GGDEF"/>
    <property type="match status" value="1"/>
</dbReference>
<dbReference type="RefSeq" id="WP_197549400.1">
    <property type="nucleotide sequence ID" value="NZ_CP063164.1"/>
</dbReference>
<dbReference type="AlphaFoldDB" id="A0A7M1S662"/>
<dbReference type="SMART" id="SM00267">
    <property type="entry name" value="GGDEF"/>
    <property type="match status" value="1"/>
</dbReference>
<dbReference type="Gene3D" id="3.30.450.20">
    <property type="entry name" value="PAS domain"/>
    <property type="match status" value="1"/>
</dbReference>
<dbReference type="InterPro" id="IPR043128">
    <property type="entry name" value="Rev_trsase/Diguanyl_cyclase"/>
</dbReference>
<feature type="domain" description="EAL" evidence="3">
    <location>
        <begin position="512"/>
        <end position="766"/>
    </location>
</feature>
<organism evidence="5 6">
    <name type="scientific">Sulfurovum indicum</name>
    <dbReference type="NCBI Taxonomy" id="2779528"/>
    <lineage>
        <taxon>Bacteria</taxon>
        <taxon>Pseudomonadati</taxon>
        <taxon>Campylobacterota</taxon>
        <taxon>Epsilonproteobacteria</taxon>
        <taxon>Campylobacterales</taxon>
        <taxon>Sulfurovaceae</taxon>
        <taxon>Sulfurovum</taxon>
    </lineage>
</organism>
<evidence type="ECO:0000259" key="3">
    <source>
        <dbReference type="PROSITE" id="PS50883"/>
    </source>
</evidence>
<feature type="transmembrane region" description="Helical" evidence="1">
    <location>
        <begin position="20"/>
        <end position="45"/>
    </location>
</feature>
<dbReference type="CDD" id="cd01948">
    <property type="entry name" value="EAL"/>
    <property type="match status" value="1"/>
</dbReference>
<feature type="transmembrane region" description="Helical" evidence="1">
    <location>
        <begin position="91"/>
        <end position="110"/>
    </location>
</feature>
<dbReference type="SMART" id="SM00052">
    <property type="entry name" value="EAL"/>
    <property type="match status" value="1"/>
</dbReference>
<evidence type="ECO:0000313" key="6">
    <source>
        <dbReference type="Proteomes" id="UP000595074"/>
    </source>
</evidence>
<keyword evidence="6" id="KW-1185">Reference proteome</keyword>
<dbReference type="InterPro" id="IPR000160">
    <property type="entry name" value="GGDEF_dom"/>
</dbReference>
<dbReference type="Gene3D" id="3.20.20.450">
    <property type="entry name" value="EAL domain"/>
    <property type="match status" value="1"/>
</dbReference>
<dbReference type="InterPro" id="IPR035965">
    <property type="entry name" value="PAS-like_dom_sf"/>
</dbReference>
<gene>
    <name evidence="5" type="ORF">IMZ28_03680</name>
</gene>
<proteinExistence type="predicted"/>
<dbReference type="EMBL" id="CP063164">
    <property type="protein sequence ID" value="QOR62582.1"/>
    <property type="molecule type" value="Genomic_DNA"/>
</dbReference>